<evidence type="ECO:0000313" key="2">
    <source>
        <dbReference type="EMBL" id="AIG77358.1"/>
    </source>
</evidence>
<dbReference type="KEGG" id="aja:AJAP_22515"/>
<organism evidence="2 3">
    <name type="scientific">Amycolatopsis japonica</name>
    <dbReference type="NCBI Taxonomy" id="208439"/>
    <lineage>
        <taxon>Bacteria</taxon>
        <taxon>Bacillati</taxon>
        <taxon>Actinomycetota</taxon>
        <taxon>Actinomycetes</taxon>
        <taxon>Pseudonocardiales</taxon>
        <taxon>Pseudonocardiaceae</taxon>
        <taxon>Amycolatopsis</taxon>
        <taxon>Amycolatopsis japonica group</taxon>
    </lineage>
</organism>
<accession>A0A075UWH5</accession>
<feature type="domain" description="REase associating with pPIWI RE" evidence="1">
    <location>
        <begin position="279"/>
        <end position="380"/>
    </location>
</feature>
<reference evidence="2 3" key="1">
    <citation type="journal article" date="2014" name="J. Biotechnol.">
        <title>Complete genome sequence of the actinobacterium Amycolatopsis japonica MG417-CF17(T) (=DSM 44213T) producing (S,S)-N,N'-ethylenediaminedisuccinic acid.</title>
        <authorList>
            <person name="Stegmann E."/>
            <person name="Albersmeier A."/>
            <person name="Spohn M."/>
            <person name="Gert H."/>
            <person name="Weber T."/>
            <person name="Wohlleben W."/>
            <person name="Kalinowski J."/>
            <person name="Ruckert C."/>
        </authorList>
    </citation>
    <scope>NUCLEOTIDE SEQUENCE [LARGE SCALE GENOMIC DNA]</scope>
    <source>
        <strain evidence="3">MG417-CF17 (DSM 44213)</strain>
    </source>
</reference>
<proteinExistence type="predicted"/>
<dbReference type="EMBL" id="CP008953">
    <property type="protein sequence ID" value="AIG77358.1"/>
    <property type="molecule type" value="Genomic_DNA"/>
</dbReference>
<name>A0A075UWH5_9PSEU</name>
<dbReference type="InterPro" id="IPR040828">
    <property type="entry name" value="pPIWI_RE_REase"/>
</dbReference>
<keyword evidence="3" id="KW-1185">Reference proteome</keyword>
<dbReference type="Pfam" id="PF18154">
    <property type="entry name" value="pPIWI_RE_REase"/>
    <property type="match status" value="1"/>
</dbReference>
<gene>
    <name evidence="2" type="ORF">AJAP_22515</name>
</gene>
<evidence type="ECO:0000259" key="1">
    <source>
        <dbReference type="Pfam" id="PF18154"/>
    </source>
</evidence>
<sequence length="387" mass="42593">MFVGEDLAETDPPATIPADPRRGRAITACCLAAAALGDPDLPGERKARALMTCLGVLAATHPLGRAPSMARFRAGLSEPVGALLPRDVDTSGIAEVVLLDAEGRFTDEAEDLCAEFLVPSAALDQFWPWDRMASEQEERRIYEVLRRLTEADYVRLRAELVEQPVGDLRTLRRTWGSLLPQFYEPVADWPWRQVRGWFFACPDCRWPMRVLGKGSIVDVRCEAHARRGVMYTCRVENRTGKAPELHPAGERARLVPAQPATKESLAVSRVVWRYVTLPGLLECGIRDHAFGLGADVEMWPHRDRYDLEIELGGQSWCVDAKAWASPVALGEALRGTRPAAPGLVIVVPDHQRSSLDLLQHMIGGSGYRAATMKGILAELDDAATVSA</sequence>
<dbReference type="AlphaFoldDB" id="A0A075UWH5"/>
<dbReference type="eggNOG" id="ENOG5033R9G">
    <property type="taxonomic scope" value="Bacteria"/>
</dbReference>
<dbReference type="Proteomes" id="UP000028492">
    <property type="component" value="Chromosome"/>
</dbReference>
<evidence type="ECO:0000313" key="3">
    <source>
        <dbReference type="Proteomes" id="UP000028492"/>
    </source>
</evidence>
<dbReference type="STRING" id="208439.AJAP_22515"/>
<dbReference type="HOGENOM" id="CLU_060955_0_0_11"/>
<protein>
    <recommendedName>
        <fullName evidence="1">REase associating with pPIWI RE domain-containing protein</fullName>
    </recommendedName>
</protein>